<feature type="region of interest" description="Disordered" evidence="1">
    <location>
        <begin position="156"/>
        <end position="279"/>
    </location>
</feature>
<comment type="caution">
    <text evidence="2">The sequence shown here is derived from an EMBL/GenBank/DDBJ whole genome shotgun (WGS) entry which is preliminary data.</text>
</comment>
<keyword evidence="3" id="KW-1185">Reference proteome</keyword>
<sequence length="279" mass="29462">MVFFYHHYELPAILRQAHQTHYPTRLPTTRQARGGSAPPDPTPSPAPHPNPEQSSVPPPPTNNPPLTTPTPSTPLISSSSPLSPTTRPHWSTSTRVAPVITETSSSSDVPLAPTIFNRVSPENVASLLLQNGRGGAESSPQDVAPTIFNHRGESSLLRAGQSGGGESNTACNRVSSGGVNNNECNPTPKVHHDVVVTQEETPLPPTSNPAQITTSPNFSESQSHHDQGNLGGVVNASGISSSGLLSPHQDGDGLRHRFPTSDAPADGEGKREKKKVWAN</sequence>
<feature type="compositionally biased region" description="Polar residues" evidence="1">
    <location>
        <begin position="208"/>
        <end position="221"/>
    </location>
</feature>
<evidence type="ECO:0000256" key="1">
    <source>
        <dbReference type="SAM" id="MobiDB-lite"/>
    </source>
</evidence>
<feature type="compositionally biased region" description="Low complexity" evidence="1">
    <location>
        <begin position="73"/>
        <end position="86"/>
    </location>
</feature>
<name>A0A226DEI3_FOLCA</name>
<reference evidence="2 3" key="1">
    <citation type="submission" date="2015-12" db="EMBL/GenBank/DDBJ databases">
        <title>The genome of Folsomia candida.</title>
        <authorList>
            <person name="Faddeeva A."/>
            <person name="Derks M.F."/>
            <person name="Anvar Y."/>
            <person name="Smit S."/>
            <person name="Van Straalen N."/>
            <person name="Roelofs D."/>
        </authorList>
    </citation>
    <scope>NUCLEOTIDE SEQUENCE [LARGE SCALE GENOMIC DNA]</scope>
    <source>
        <strain evidence="2 3">VU population</strain>
        <tissue evidence="2">Whole body</tissue>
    </source>
</reference>
<dbReference type="PRINTS" id="PR01217">
    <property type="entry name" value="PRICHEXTENSN"/>
</dbReference>
<evidence type="ECO:0000313" key="3">
    <source>
        <dbReference type="Proteomes" id="UP000198287"/>
    </source>
</evidence>
<dbReference type="EMBL" id="LNIX01000024">
    <property type="protein sequence ID" value="OXA42991.1"/>
    <property type="molecule type" value="Genomic_DNA"/>
</dbReference>
<dbReference type="Proteomes" id="UP000198287">
    <property type="component" value="Unassembled WGS sequence"/>
</dbReference>
<proteinExistence type="predicted"/>
<gene>
    <name evidence="2" type="ORF">Fcan01_22375</name>
</gene>
<dbReference type="OrthoDB" id="6779347at2759"/>
<feature type="compositionally biased region" description="Pro residues" evidence="1">
    <location>
        <begin position="38"/>
        <end position="72"/>
    </location>
</feature>
<dbReference type="AlphaFoldDB" id="A0A226DEI3"/>
<organism evidence="2 3">
    <name type="scientific">Folsomia candida</name>
    <name type="common">Springtail</name>
    <dbReference type="NCBI Taxonomy" id="158441"/>
    <lineage>
        <taxon>Eukaryota</taxon>
        <taxon>Metazoa</taxon>
        <taxon>Ecdysozoa</taxon>
        <taxon>Arthropoda</taxon>
        <taxon>Hexapoda</taxon>
        <taxon>Collembola</taxon>
        <taxon>Entomobryomorpha</taxon>
        <taxon>Isotomoidea</taxon>
        <taxon>Isotomidae</taxon>
        <taxon>Proisotominae</taxon>
        <taxon>Folsomia</taxon>
    </lineage>
</organism>
<protein>
    <submittedName>
        <fullName evidence="2">Uncharacterized protein</fullName>
    </submittedName>
</protein>
<feature type="region of interest" description="Disordered" evidence="1">
    <location>
        <begin position="26"/>
        <end position="94"/>
    </location>
</feature>
<feature type="compositionally biased region" description="Polar residues" evidence="1">
    <location>
        <begin position="167"/>
        <end position="185"/>
    </location>
</feature>
<evidence type="ECO:0000313" key="2">
    <source>
        <dbReference type="EMBL" id="OXA42991.1"/>
    </source>
</evidence>
<accession>A0A226DEI3</accession>